<dbReference type="OrthoDB" id="10047910at2759"/>
<name>A0A8J2WD14_9CRUS</name>
<gene>
    <name evidence="3" type="ORF">DGAL_LOCUS4696</name>
</gene>
<sequence length="206" mass="23810">MFCAESSDGERTVSPTAAATVRERRRLRLLKRRWNQGAANSNNSFNSYNNNNSQYNGGMVLSFSAFRRARRMRHQRRMTKEEYLRLKNMVPAVATQSRVSKVQVIEEAIKYIDSLHEALFQRLRAQELATDAVSSRGPAQVTRNESDVEPEPSQQLCHWIGHVLPTPHAVKTAHLLVTERQQQRDGIKQWPSFMDKIDHMIRKKHS</sequence>
<dbReference type="Proteomes" id="UP000789390">
    <property type="component" value="Unassembled WGS sequence"/>
</dbReference>
<dbReference type="Pfam" id="PF00010">
    <property type="entry name" value="HLH"/>
    <property type="match status" value="1"/>
</dbReference>
<dbReference type="EMBL" id="CAKKLH010000079">
    <property type="protein sequence ID" value="CAH0102303.1"/>
    <property type="molecule type" value="Genomic_DNA"/>
</dbReference>
<dbReference type="CDD" id="cd11442">
    <property type="entry name" value="bHLH_AtPRE_like"/>
    <property type="match status" value="1"/>
</dbReference>
<proteinExistence type="predicted"/>
<protein>
    <recommendedName>
        <fullName evidence="2">BHLH domain-containing protein</fullName>
    </recommendedName>
</protein>
<evidence type="ECO:0000313" key="4">
    <source>
        <dbReference type="Proteomes" id="UP000789390"/>
    </source>
</evidence>
<dbReference type="PROSITE" id="PS50888">
    <property type="entry name" value="BHLH"/>
    <property type="match status" value="1"/>
</dbReference>
<accession>A0A8J2WD14</accession>
<keyword evidence="4" id="KW-1185">Reference proteome</keyword>
<dbReference type="SUPFAM" id="SSF47459">
    <property type="entry name" value="HLH, helix-loop-helix DNA-binding domain"/>
    <property type="match status" value="1"/>
</dbReference>
<dbReference type="Gene3D" id="4.10.280.10">
    <property type="entry name" value="Helix-loop-helix DNA-binding domain"/>
    <property type="match status" value="1"/>
</dbReference>
<dbReference type="InterPro" id="IPR036638">
    <property type="entry name" value="HLH_DNA-bd_sf"/>
</dbReference>
<dbReference type="GO" id="GO:0046983">
    <property type="term" value="F:protein dimerization activity"/>
    <property type="evidence" value="ECO:0007669"/>
    <property type="project" value="InterPro"/>
</dbReference>
<dbReference type="AlphaFoldDB" id="A0A8J2WD14"/>
<evidence type="ECO:0000259" key="2">
    <source>
        <dbReference type="PROSITE" id="PS50888"/>
    </source>
</evidence>
<feature type="region of interest" description="Disordered" evidence="1">
    <location>
        <begin position="131"/>
        <end position="152"/>
    </location>
</feature>
<feature type="domain" description="BHLH" evidence="2">
    <location>
        <begin position="63"/>
        <end position="115"/>
    </location>
</feature>
<evidence type="ECO:0000256" key="1">
    <source>
        <dbReference type="SAM" id="MobiDB-lite"/>
    </source>
</evidence>
<reference evidence="3" key="1">
    <citation type="submission" date="2021-11" db="EMBL/GenBank/DDBJ databases">
        <authorList>
            <person name="Schell T."/>
        </authorList>
    </citation>
    <scope>NUCLEOTIDE SEQUENCE</scope>
    <source>
        <strain evidence="3">M5</strain>
    </source>
</reference>
<comment type="caution">
    <text evidence="3">The sequence shown here is derived from an EMBL/GenBank/DDBJ whole genome shotgun (WGS) entry which is preliminary data.</text>
</comment>
<evidence type="ECO:0000313" key="3">
    <source>
        <dbReference type="EMBL" id="CAH0102303.1"/>
    </source>
</evidence>
<organism evidence="3 4">
    <name type="scientific">Daphnia galeata</name>
    <dbReference type="NCBI Taxonomy" id="27404"/>
    <lineage>
        <taxon>Eukaryota</taxon>
        <taxon>Metazoa</taxon>
        <taxon>Ecdysozoa</taxon>
        <taxon>Arthropoda</taxon>
        <taxon>Crustacea</taxon>
        <taxon>Branchiopoda</taxon>
        <taxon>Diplostraca</taxon>
        <taxon>Cladocera</taxon>
        <taxon>Anomopoda</taxon>
        <taxon>Daphniidae</taxon>
        <taxon>Daphnia</taxon>
    </lineage>
</organism>
<dbReference type="InterPro" id="IPR011598">
    <property type="entry name" value="bHLH_dom"/>
</dbReference>